<dbReference type="EMBL" id="JASMQC010000010">
    <property type="protein sequence ID" value="KAK1942200.1"/>
    <property type="molecule type" value="Genomic_DNA"/>
</dbReference>
<dbReference type="InterPro" id="IPR001841">
    <property type="entry name" value="Znf_RING"/>
</dbReference>
<dbReference type="PANTHER" id="PTHR45931">
    <property type="entry name" value="SI:CH211-59O9.10"/>
    <property type="match status" value="1"/>
</dbReference>
<dbReference type="InterPro" id="IPR013083">
    <property type="entry name" value="Znf_RING/FYVE/PHD"/>
</dbReference>
<dbReference type="PANTHER" id="PTHR45931:SF16">
    <property type="entry name" value="RING_U-BOX SUPERFAMILY PROTEIN"/>
    <property type="match status" value="1"/>
</dbReference>
<evidence type="ECO:0000256" key="4">
    <source>
        <dbReference type="PROSITE-ProRule" id="PRU00175"/>
    </source>
</evidence>
<keyword evidence="1" id="KW-0479">Metal-binding</keyword>
<dbReference type="InterPro" id="IPR051834">
    <property type="entry name" value="RING_finger_E3_ligase"/>
</dbReference>
<dbReference type="PROSITE" id="PS50089">
    <property type="entry name" value="ZF_RING_2"/>
    <property type="match status" value="1"/>
</dbReference>
<evidence type="ECO:0000256" key="1">
    <source>
        <dbReference type="ARBA" id="ARBA00022723"/>
    </source>
</evidence>
<proteinExistence type="predicted"/>
<evidence type="ECO:0000256" key="3">
    <source>
        <dbReference type="ARBA" id="ARBA00022833"/>
    </source>
</evidence>
<comment type="caution">
    <text evidence="6">The sequence shown here is derived from an EMBL/GenBank/DDBJ whole genome shotgun (WGS) entry which is preliminary data.</text>
</comment>
<keyword evidence="3" id="KW-0862">Zinc</keyword>
<name>A0AAD9LMD3_9STRA</name>
<dbReference type="GO" id="GO:0061630">
    <property type="term" value="F:ubiquitin protein ligase activity"/>
    <property type="evidence" value="ECO:0007669"/>
    <property type="project" value="TreeGrafter"/>
</dbReference>
<dbReference type="SMART" id="SM00184">
    <property type="entry name" value="RING"/>
    <property type="match status" value="1"/>
</dbReference>
<dbReference type="Gene3D" id="3.30.40.10">
    <property type="entry name" value="Zinc/RING finger domain, C3HC4 (zinc finger)"/>
    <property type="match status" value="1"/>
</dbReference>
<dbReference type="Pfam" id="PF13639">
    <property type="entry name" value="zf-RING_2"/>
    <property type="match status" value="1"/>
</dbReference>
<feature type="domain" description="RING-type" evidence="5">
    <location>
        <begin position="100"/>
        <end position="141"/>
    </location>
</feature>
<dbReference type="GO" id="GO:0008270">
    <property type="term" value="F:zinc ion binding"/>
    <property type="evidence" value="ECO:0007669"/>
    <property type="project" value="UniProtKB-KW"/>
</dbReference>
<sequence>MEHRSRRRSRPLGLEAPAKEQLAQQIASAVALSLERNRRENDTERLPGGVKRGVLASRLRLARQNVVDMTVYLQQRAATTAAIVEEQRQVSGCGDEHNVCVICLDGNLLESDVEALPCGHVFHAHCIAQWLQYRRVCPVDRRPVD</sequence>
<evidence type="ECO:0000313" key="6">
    <source>
        <dbReference type="EMBL" id="KAK1942200.1"/>
    </source>
</evidence>
<dbReference type="AlphaFoldDB" id="A0AAD9LMD3"/>
<keyword evidence="7" id="KW-1185">Reference proteome</keyword>
<organism evidence="6 7">
    <name type="scientific">Phytophthora citrophthora</name>
    <dbReference type="NCBI Taxonomy" id="4793"/>
    <lineage>
        <taxon>Eukaryota</taxon>
        <taxon>Sar</taxon>
        <taxon>Stramenopiles</taxon>
        <taxon>Oomycota</taxon>
        <taxon>Peronosporomycetes</taxon>
        <taxon>Peronosporales</taxon>
        <taxon>Peronosporaceae</taxon>
        <taxon>Phytophthora</taxon>
    </lineage>
</organism>
<evidence type="ECO:0000259" key="5">
    <source>
        <dbReference type="PROSITE" id="PS50089"/>
    </source>
</evidence>
<dbReference type="Proteomes" id="UP001259832">
    <property type="component" value="Unassembled WGS sequence"/>
</dbReference>
<evidence type="ECO:0000256" key="2">
    <source>
        <dbReference type="ARBA" id="ARBA00022771"/>
    </source>
</evidence>
<evidence type="ECO:0000313" key="7">
    <source>
        <dbReference type="Proteomes" id="UP001259832"/>
    </source>
</evidence>
<keyword evidence="2 4" id="KW-0863">Zinc-finger</keyword>
<accession>A0AAD9LMD3</accession>
<protein>
    <submittedName>
        <fullName evidence="6">E3 ubiquitin-protein ligase</fullName>
    </submittedName>
</protein>
<dbReference type="SUPFAM" id="SSF57850">
    <property type="entry name" value="RING/U-box"/>
    <property type="match status" value="1"/>
</dbReference>
<reference evidence="6" key="1">
    <citation type="submission" date="2023-08" db="EMBL/GenBank/DDBJ databases">
        <title>Reference Genome Resource for the Citrus Pathogen Phytophthora citrophthora.</title>
        <authorList>
            <person name="Moller H."/>
            <person name="Coetzee B."/>
            <person name="Rose L.J."/>
            <person name="Van Niekerk J.M."/>
        </authorList>
    </citation>
    <scope>NUCLEOTIDE SEQUENCE</scope>
    <source>
        <strain evidence="6">STE-U-9442</strain>
    </source>
</reference>
<dbReference type="GO" id="GO:0005634">
    <property type="term" value="C:nucleus"/>
    <property type="evidence" value="ECO:0007669"/>
    <property type="project" value="TreeGrafter"/>
</dbReference>
<gene>
    <name evidence="6" type="ORF">P3T76_006522</name>
</gene>
<dbReference type="GO" id="GO:0006511">
    <property type="term" value="P:ubiquitin-dependent protein catabolic process"/>
    <property type="evidence" value="ECO:0007669"/>
    <property type="project" value="TreeGrafter"/>
</dbReference>